<gene>
    <name evidence="2" type="ORF">NIES46_03560</name>
</gene>
<comment type="caution">
    <text evidence="2">The sequence shown here is derived from an EMBL/GenBank/DDBJ whole genome shotgun (WGS) entry which is preliminary data.</text>
</comment>
<dbReference type="RefSeq" id="WP_006618115.1">
    <property type="nucleotide sequence ID" value="NZ_BIMW01000010.1"/>
</dbReference>
<dbReference type="InterPro" id="IPR012902">
    <property type="entry name" value="N_methyl_site"/>
</dbReference>
<keyword evidence="1" id="KW-0812">Transmembrane</keyword>
<dbReference type="EMBL" id="BIMW01000010">
    <property type="protein sequence ID" value="GCE92317.1"/>
    <property type="molecule type" value="Genomic_DNA"/>
</dbReference>
<dbReference type="Pfam" id="PF07963">
    <property type="entry name" value="N_methyl"/>
    <property type="match status" value="1"/>
</dbReference>
<keyword evidence="1" id="KW-0472">Membrane</keyword>
<evidence type="ECO:0000313" key="2">
    <source>
        <dbReference type="EMBL" id="GCE92317.1"/>
    </source>
</evidence>
<reference evidence="2 3" key="1">
    <citation type="journal article" date="2019" name="J Genomics">
        <title>The Draft Genome of a Hydrogen-producing Cyanobacterium, Arthrospira platensis NIES-46.</title>
        <authorList>
            <person name="Suzuki S."/>
            <person name="Yamaguchi H."/>
            <person name="Kawachi M."/>
        </authorList>
    </citation>
    <scope>NUCLEOTIDE SEQUENCE [LARGE SCALE GENOMIC DNA]</scope>
    <source>
        <strain evidence="2 3">NIES-46</strain>
    </source>
</reference>
<proteinExistence type="predicted"/>
<keyword evidence="3" id="KW-1185">Reference proteome</keyword>
<keyword evidence="1" id="KW-1133">Transmembrane helix</keyword>
<evidence type="ECO:0008006" key="4">
    <source>
        <dbReference type="Google" id="ProtNLM"/>
    </source>
</evidence>
<dbReference type="Proteomes" id="UP000326169">
    <property type="component" value="Unassembled WGS sequence"/>
</dbReference>
<accession>A0A5M3T0M0</accession>
<dbReference type="PROSITE" id="PS00409">
    <property type="entry name" value="PROKAR_NTER_METHYL"/>
    <property type="match status" value="1"/>
</dbReference>
<dbReference type="NCBIfam" id="TIGR02532">
    <property type="entry name" value="IV_pilin_GFxxxE"/>
    <property type="match status" value="1"/>
</dbReference>
<evidence type="ECO:0000313" key="3">
    <source>
        <dbReference type="Proteomes" id="UP000326169"/>
    </source>
</evidence>
<dbReference type="GeneID" id="301681327"/>
<sequence>MFNPKLSPKFSQSSESGYTLLESIMAMVVVSILMVGISPVLGFAFATRVQARRIELASRAANSYISAVRADPTNEHQNLVLLNPSEPNAGPTSRDDLFCVDNDGTGGCETDSPTDMMVQGIGINECSNNLEEGYQLIVRVYRADAFAQSEPPRGSGHVASSRVGLGSPRDPLVEVRTEIAPFNDPDNPRGANFVFQNWRDRLEGEGCISR</sequence>
<feature type="transmembrane region" description="Helical" evidence="1">
    <location>
        <begin position="20"/>
        <end position="46"/>
    </location>
</feature>
<evidence type="ECO:0000256" key="1">
    <source>
        <dbReference type="SAM" id="Phobius"/>
    </source>
</evidence>
<protein>
    <recommendedName>
        <fullName evidence="4">Type II secretion system protein</fullName>
    </recommendedName>
</protein>
<name>A0A5M3T0M0_LIMPL</name>
<organism evidence="2 3">
    <name type="scientific">Limnospira platensis NIES-46</name>
    <dbReference type="NCBI Taxonomy" id="1236695"/>
    <lineage>
        <taxon>Bacteria</taxon>
        <taxon>Bacillati</taxon>
        <taxon>Cyanobacteriota</taxon>
        <taxon>Cyanophyceae</taxon>
        <taxon>Oscillatoriophycideae</taxon>
        <taxon>Oscillatoriales</taxon>
        <taxon>Sirenicapillariaceae</taxon>
        <taxon>Limnospira</taxon>
    </lineage>
</organism>